<evidence type="ECO:0000313" key="2">
    <source>
        <dbReference type="EMBL" id="KYG63973.1"/>
    </source>
</evidence>
<proteinExistence type="predicted"/>
<comment type="caution">
    <text evidence="2">The sequence shown here is derived from an EMBL/GenBank/DDBJ whole genome shotgun (WGS) entry which is preliminary data.</text>
</comment>
<keyword evidence="1" id="KW-0732">Signal</keyword>
<feature type="signal peptide" evidence="1">
    <location>
        <begin position="1"/>
        <end position="18"/>
    </location>
</feature>
<gene>
    <name evidence="2" type="ORF">AZI86_14280</name>
</gene>
<evidence type="ECO:0000256" key="1">
    <source>
        <dbReference type="SAM" id="SignalP"/>
    </source>
</evidence>
<name>A0A150WK21_BDEBC</name>
<dbReference type="AlphaFoldDB" id="A0A150WK21"/>
<sequence>MKLLSVLLILLTSQTLMAKTSGRMVGPFMLISLASHTSDGVVDGTPKRLYELMNVPEKPSNMGPGKALSTEKRVLNFVCNSRGQDAYQCAINIHKTQFSQISPNKASFEVHGAAAQAIFAEFHSENGVFSFRDEENLFAIEATPDRFLIVFSTSGV</sequence>
<accession>A0A150WK21</accession>
<reference evidence="2 3" key="1">
    <citation type="submission" date="2016-03" db="EMBL/GenBank/DDBJ databases">
        <authorList>
            <person name="Ploux O."/>
        </authorList>
    </citation>
    <scope>NUCLEOTIDE SEQUENCE [LARGE SCALE GENOMIC DNA]</scope>
    <source>
        <strain evidence="2 3">R0</strain>
    </source>
</reference>
<dbReference type="Proteomes" id="UP000075320">
    <property type="component" value="Unassembled WGS sequence"/>
</dbReference>
<dbReference type="EMBL" id="LUKE01000003">
    <property type="protein sequence ID" value="KYG63973.1"/>
    <property type="molecule type" value="Genomic_DNA"/>
</dbReference>
<evidence type="ECO:0000313" key="3">
    <source>
        <dbReference type="Proteomes" id="UP000075320"/>
    </source>
</evidence>
<dbReference type="RefSeq" id="WP_061835904.1">
    <property type="nucleotide sequence ID" value="NZ_LUKE01000003.1"/>
</dbReference>
<dbReference type="OrthoDB" id="5292959at2"/>
<protein>
    <submittedName>
        <fullName evidence="2">Uncharacterized protein</fullName>
    </submittedName>
</protein>
<organism evidence="2 3">
    <name type="scientific">Bdellovibrio bacteriovorus</name>
    <dbReference type="NCBI Taxonomy" id="959"/>
    <lineage>
        <taxon>Bacteria</taxon>
        <taxon>Pseudomonadati</taxon>
        <taxon>Bdellovibrionota</taxon>
        <taxon>Bdellovibrionia</taxon>
        <taxon>Bdellovibrionales</taxon>
        <taxon>Pseudobdellovibrionaceae</taxon>
        <taxon>Bdellovibrio</taxon>
    </lineage>
</organism>
<keyword evidence="3" id="KW-1185">Reference proteome</keyword>
<feature type="chain" id="PRO_5007573122" evidence="1">
    <location>
        <begin position="19"/>
        <end position="156"/>
    </location>
</feature>